<accession>A0A8H7K9C5</accession>
<evidence type="ECO:0000313" key="2">
    <source>
        <dbReference type="EMBL" id="KAF9747755.1"/>
    </source>
</evidence>
<name>A0A8H7K9C5_BIOOC</name>
<comment type="caution">
    <text evidence="2">The sequence shown here is derived from an EMBL/GenBank/DDBJ whole genome shotgun (WGS) entry which is preliminary data.</text>
</comment>
<gene>
    <name evidence="2" type="ORF">IM811_017260</name>
</gene>
<feature type="region of interest" description="Disordered" evidence="1">
    <location>
        <begin position="1"/>
        <end position="74"/>
    </location>
</feature>
<dbReference type="EMBL" id="JADCTT010000009">
    <property type="protein sequence ID" value="KAF9747755.1"/>
    <property type="molecule type" value="Genomic_DNA"/>
</dbReference>
<dbReference type="Proteomes" id="UP000616885">
    <property type="component" value="Unassembled WGS sequence"/>
</dbReference>
<organism evidence="2 3">
    <name type="scientific">Bionectria ochroleuca</name>
    <name type="common">Gliocladium roseum</name>
    <dbReference type="NCBI Taxonomy" id="29856"/>
    <lineage>
        <taxon>Eukaryota</taxon>
        <taxon>Fungi</taxon>
        <taxon>Dikarya</taxon>
        <taxon>Ascomycota</taxon>
        <taxon>Pezizomycotina</taxon>
        <taxon>Sordariomycetes</taxon>
        <taxon>Hypocreomycetidae</taxon>
        <taxon>Hypocreales</taxon>
        <taxon>Bionectriaceae</taxon>
        <taxon>Clonostachys</taxon>
    </lineage>
</organism>
<evidence type="ECO:0000313" key="3">
    <source>
        <dbReference type="Proteomes" id="UP000616885"/>
    </source>
</evidence>
<feature type="compositionally biased region" description="Basic and acidic residues" evidence="1">
    <location>
        <begin position="21"/>
        <end position="31"/>
    </location>
</feature>
<dbReference type="AlphaFoldDB" id="A0A8H7K9C5"/>
<protein>
    <submittedName>
        <fullName evidence="2">Uncharacterized protein</fullName>
    </submittedName>
</protein>
<evidence type="ECO:0000256" key="1">
    <source>
        <dbReference type="SAM" id="MobiDB-lite"/>
    </source>
</evidence>
<reference evidence="2" key="1">
    <citation type="submission" date="2020-10" db="EMBL/GenBank/DDBJ databases">
        <title>High-Quality Genome Resource of Clonostachys rosea strain S41 by Oxford Nanopore Long-Read Sequencing.</title>
        <authorList>
            <person name="Wang H."/>
        </authorList>
    </citation>
    <scope>NUCLEOTIDE SEQUENCE</scope>
    <source>
        <strain evidence="2">S41</strain>
    </source>
</reference>
<sequence length="147" mass="16076">MAAAKMTKNQMRRAKKKEQKKSKAEDPKHLEQSTAPEQDSTPDEPSTKSESLSVKDGGVTKTQVPADGLVDDELDDDPAFAMYKDVFSKFGADTEENEIAREANAGNQGSVFFNDDDDIPDEDGANEGQPKLSKKRESSSTSYLLLS</sequence>
<feature type="compositionally biased region" description="Acidic residues" evidence="1">
    <location>
        <begin position="114"/>
        <end position="125"/>
    </location>
</feature>
<feature type="region of interest" description="Disordered" evidence="1">
    <location>
        <begin position="97"/>
        <end position="147"/>
    </location>
</feature>
<feature type="compositionally biased region" description="Basic residues" evidence="1">
    <location>
        <begin position="10"/>
        <end position="20"/>
    </location>
</feature>
<proteinExistence type="predicted"/>